<name>A0A914H8R4_GLORO</name>
<evidence type="ECO:0000313" key="2">
    <source>
        <dbReference type="Proteomes" id="UP000887572"/>
    </source>
</evidence>
<dbReference type="WBParaSite" id="Gr19_v10_g14280.t1">
    <property type="protein sequence ID" value="Gr19_v10_g14280.t1"/>
    <property type="gene ID" value="Gr19_v10_g14280"/>
</dbReference>
<organism evidence="2 3">
    <name type="scientific">Globodera rostochiensis</name>
    <name type="common">Golden nematode worm</name>
    <name type="synonym">Heterodera rostochiensis</name>
    <dbReference type="NCBI Taxonomy" id="31243"/>
    <lineage>
        <taxon>Eukaryota</taxon>
        <taxon>Metazoa</taxon>
        <taxon>Ecdysozoa</taxon>
        <taxon>Nematoda</taxon>
        <taxon>Chromadorea</taxon>
        <taxon>Rhabditida</taxon>
        <taxon>Tylenchina</taxon>
        <taxon>Tylenchomorpha</taxon>
        <taxon>Tylenchoidea</taxon>
        <taxon>Heteroderidae</taxon>
        <taxon>Heteroderinae</taxon>
        <taxon>Globodera</taxon>
    </lineage>
</organism>
<proteinExistence type="predicted"/>
<evidence type="ECO:0000256" key="1">
    <source>
        <dbReference type="SAM" id="MobiDB-lite"/>
    </source>
</evidence>
<protein>
    <submittedName>
        <fullName evidence="3">Uncharacterized protein</fullName>
    </submittedName>
</protein>
<feature type="compositionally biased region" description="Basic and acidic residues" evidence="1">
    <location>
        <begin position="42"/>
        <end position="54"/>
    </location>
</feature>
<accession>A0A914H8R4</accession>
<dbReference type="AlphaFoldDB" id="A0A914H8R4"/>
<sequence>MENCSITGQGIQKGRQQIGKKNMTKALKKLKKYSSCTGNIDKNLDNGEEEKKNDQNIGSSSERDDLSLASWVKLSPSKTKTTLSSNFKPEKVSNRTSSIPADMFNLVYQWDHLFLTQSEAEWHCPEPNPESWCESIKFANKALQNYLKFISKWKDYSNSKEDEMLSMLALKPSFLAPGRNIVNAKITLIKAYRHYNDGDGSQTLPNTVETFENRENCAKTMKLAKAFEELHAKLQDNQKKKHFNKLKNADTINKFKKLRNVLNEVNIKMQKDDGYCFEDFVVFKKFCQANVDNIAYQMNWRPMMKVKLK</sequence>
<dbReference type="Proteomes" id="UP000887572">
    <property type="component" value="Unplaced"/>
</dbReference>
<feature type="region of interest" description="Disordered" evidence="1">
    <location>
        <begin position="36"/>
        <end position="62"/>
    </location>
</feature>
<evidence type="ECO:0000313" key="3">
    <source>
        <dbReference type="WBParaSite" id="Gr19_v10_g14280.t1"/>
    </source>
</evidence>
<keyword evidence="2" id="KW-1185">Reference proteome</keyword>
<reference evidence="3" key="1">
    <citation type="submission" date="2022-11" db="UniProtKB">
        <authorList>
            <consortium name="WormBaseParasite"/>
        </authorList>
    </citation>
    <scope>IDENTIFICATION</scope>
</reference>